<dbReference type="GO" id="GO:0015627">
    <property type="term" value="C:type II protein secretion system complex"/>
    <property type="evidence" value="ECO:0007669"/>
    <property type="project" value="InterPro"/>
</dbReference>
<protein>
    <submittedName>
        <fullName evidence="3">MSHA biogenesis protein MshJ</fullName>
    </submittedName>
</protein>
<evidence type="ECO:0000313" key="3">
    <source>
        <dbReference type="EMBL" id="PHQ14023.1"/>
    </source>
</evidence>
<keyword evidence="2" id="KW-0472">Membrane</keyword>
<name>A0A2G1UHS6_9GAMM</name>
<keyword evidence="2" id="KW-0812">Transmembrane</keyword>
<evidence type="ECO:0000256" key="2">
    <source>
        <dbReference type="SAM" id="Phobius"/>
    </source>
</evidence>
<dbReference type="Proteomes" id="UP000231409">
    <property type="component" value="Unassembled WGS sequence"/>
</dbReference>
<dbReference type="AlphaFoldDB" id="A0A2G1UHS6"/>
<accession>A0A2G1UHS6</accession>
<keyword evidence="2" id="KW-1133">Transmembrane helix</keyword>
<keyword evidence="1" id="KW-0175">Coiled coil</keyword>
<proteinExistence type="predicted"/>
<gene>
    <name evidence="3" type="ORF">CLH61_15875</name>
</gene>
<comment type="caution">
    <text evidence="3">The sequence shown here is derived from an EMBL/GenBank/DDBJ whole genome shotgun (WGS) entry which is preliminary data.</text>
</comment>
<evidence type="ECO:0000313" key="4">
    <source>
        <dbReference type="Proteomes" id="UP000231409"/>
    </source>
</evidence>
<dbReference type="GO" id="GO:0015628">
    <property type="term" value="P:protein secretion by the type II secretion system"/>
    <property type="evidence" value="ECO:0007669"/>
    <property type="project" value="InterPro"/>
</dbReference>
<dbReference type="EMBL" id="NTFH01000012">
    <property type="protein sequence ID" value="PHQ14023.1"/>
    <property type="molecule type" value="Genomic_DNA"/>
</dbReference>
<dbReference type="RefSeq" id="WP_099615748.1">
    <property type="nucleotide sequence ID" value="NZ_KZ319375.1"/>
</dbReference>
<dbReference type="Pfam" id="PF04612">
    <property type="entry name" value="T2SSM"/>
    <property type="match status" value="1"/>
</dbReference>
<feature type="transmembrane region" description="Helical" evidence="2">
    <location>
        <begin position="20"/>
        <end position="43"/>
    </location>
</feature>
<keyword evidence="4" id="KW-1185">Reference proteome</keyword>
<reference evidence="3 4" key="1">
    <citation type="submission" date="2017-09" db="EMBL/GenBank/DDBJ databases">
        <title>The draft genome sequences of Marinobacter sp. PWS21.</title>
        <authorList>
            <person name="Cao J."/>
        </authorList>
    </citation>
    <scope>NUCLEOTIDE SEQUENCE [LARGE SCALE GENOMIC DNA]</scope>
    <source>
        <strain evidence="3 4">PWS21</strain>
    </source>
</reference>
<dbReference type="InterPro" id="IPR007690">
    <property type="entry name" value="T2SS_GspM"/>
</dbReference>
<sequence length="217" mass="24476">MNAFRQGAEWFNGRALRERVLLLITILVVIVFVGWELVVAPVWQQNRVLEMSVENSRRQVRDLQSQLTEMQRQYAADPSAELRQTLALRKQRLAGLDSDLADATDRLIAPRAMVALLQDMLVARADLELTGVELLAPLPVYGEGAEGQAAEPLLYAHEVELTVSGGYLGVLGYLQELEALDQRLGWARLDYRVERFPQGEARIRVRTLSLQRAWLGV</sequence>
<feature type="coiled-coil region" evidence="1">
    <location>
        <begin position="46"/>
        <end position="73"/>
    </location>
</feature>
<evidence type="ECO:0000256" key="1">
    <source>
        <dbReference type="SAM" id="Coils"/>
    </source>
</evidence>
<organism evidence="3 4">
    <name type="scientific">Marinobacter profundi</name>
    <dbReference type="NCBI Taxonomy" id="2666256"/>
    <lineage>
        <taxon>Bacteria</taxon>
        <taxon>Pseudomonadati</taxon>
        <taxon>Pseudomonadota</taxon>
        <taxon>Gammaproteobacteria</taxon>
        <taxon>Pseudomonadales</taxon>
        <taxon>Marinobacteraceae</taxon>
        <taxon>Marinobacter</taxon>
    </lineage>
</organism>